<accession>A0AAV7TX45</accession>
<dbReference type="AlphaFoldDB" id="A0AAV7TX45"/>
<evidence type="ECO:0000313" key="1">
    <source>
        <dbReference type="EMBL" id="KAJ1180167.1"/>
    </source>
</evidence>
<organism evidence="1 2">
    <name type="scientific">Pleurodeles waltl</name>
    <name type="common">Iberian ribbed newt</name>
    <dbReference type="NCBI Taxonomy" id="8319"/>
    <lineage>
        <taxon>Eukaryota</taxon>
        <taxon>Metazoa</taxon>
        <taxon>Chordata</taxon>
        <taxon>Craniata</taxon>
        <taxon>Vertebrata</taxon>
        <taxon>Euteleostomi</taxon>
        <taxon>Amphibia</taxon>
        <taxon>Batrachia</taxon>
        <taxon>Caudata</taxon>
        <taxon>Salamandroidea</taxon>
        <taxon>Salamandridae</taxon>
        <taxon>Pleurodelinae</taxon>
        <taxon>Pleurodeles</taxon>
    </lineage>
</organism>
<dbReference type="EMBL" id="JANPWB010000006">
    <property type="protein sequence ID" value="KAJ1180167.1"/>
    <property type="molecule type" value="Genomic_DNA"/>
</dbReference>
<sequence length="78" mass="8510">MWWGSPWGPGGDCLGPSYEQTLEVGVAETSRHGSGRRVFCGPPCGALDQEKKGLSFARSVEHLTHCRWTELGPVEAPR</sequence>
<gene>
    <name evidence="1" type="ORF">NDU88_005391</name>
</gene>
<dbReference type="Proteomes" id="UP001066276">
    <property type="component" value="Chromosome 3_2"/>
</dbReference>
<comment type="caution">
    <text evidence="1">The sequence shown here is derived from an EMBL/GenBank/DDBJ whole genome shotgun (WGS) entry which is preliminary data.</text>
</comment>
<proteinExistence type="predicted"/>
<protein>
    <submittedName>
        <fullName evidence="1">Uncharacterized protein</fullName>
    </submittedName>
</protein>
<keyword evidence="2" id="KW-1185">Reference proteome</keyword>
<evidence type="ECO:0000313" key="2">
    <source>
        <dbReference type="Proteomes" id="UP001066276"/>
    </source>
</evidence>
<name>A0AAV7TX45_PLEWA</name>
<reference evidence="1" key="1">
    <citation type="journal article" date="2022" name="bioRxiv">
        <title>Sequencing and chromosome-scale assembly of the giantPleurodeles waltlgenome.</title>
        <authorList>
            <person name="Brown T."/>
            <person name="Elewa A."/>
            <person name="Iarovenko S."/>
            <person name="Subramanian E."/>
            <person name="Araus A.J."/>
            <person name="Petzold A."/>
            <person name="Susuki M."/>
            <person name="Suzuki K.-i.T."/>
            <person name="Hayashi T."/>
            <person name="Toyoda A."/>
            <person name="Oliveira C."/>
            <person name="Osipova E."/>
            <person name="Leigh N.D."/>
            <person name="Simon A."/>
            <person name="Yun M.H."/>
        </authorList>
    </citation>
    <scope>NUCLEOTIDE SEQUENCE</scope>
    <source>
        <strain evidence="1">20211129_DDA</strain>
        <tissue evidence="1">Liver</tissue>
    </source>
</reference>